<sequence length="135" mass="13614">MSNDVKTSRGVTGQRLVTILVAAAATAVVWVIVHLVFGVELSAQSGGTVQTVGLVAVILATLVAGFVAWGLLVLLQRFTKAPARNFLIVSAIGLLLSLGGPAGGETTGAKVGLAVLHLVAALVLVPGLARTAEKP</sequence>
<feature type="transmembrane region" description="Helical" evidence="1">
    <location>
        <begin position="109"/>
        <end position="129"/>
    </location>
</feature>
<dbReference type="Proteomes" id="UP001519654">
    <property type="component" value="Unassembled WGS sequence"/>
</dbReference>
<protein>
    <submittedName>
        <fullName evidence="2">Uncharacterized protein</fullName>
    </submittedName>
</protein>
<feature type="transmembrane region" description="Helical" evidence="1">
    <location>
        <begin position="49"/>
        <end position="74"/>
    </location>
</feature>
<keyword evidence="1" id="KW-1133">Transmembrane helix</keyword>
<feature type="transmembrane region" description="Helical" evidence="1">
    <location>
        <begin position="16"/>
        <end position="37"/>
    </location>
</feature>
<evidence type="ECO:0000313" key="2">
    <source>
        <dbReference type="EMBL" id="MBU2663832.1"/>
    </source>
</evidence>
<dbReference type="RefSeq" id="WP_215785836.1">
    <property type="nucleotide sequence ID" value="NZ_JAHKKG010000003.1"/>
</dbReference>
<feature type="transmembrane region" description="Helical" evidence="1">
    <location>
        <begin position="86"/>
        <end position="103"/>
    </location>
</feature>
<proteinExistence type="predicted"/>
<gene>
    <name evidence="2" type="ORF">KOI35_09960</name>
</gene>
<dbReference type="EMBL" id="JAHKKG010000003">
    <property type="protein sequence ID" value="MBU2663832.1"/>
    <property type="molecule type" value="Genomic_DNA"/>
</dbReference>
<name>A0ABS5YK94_9ACTN</name>
<keyword evidence="3" id="KW-1185">Reference proteome</keyword>
<dbReference type="Pfam" id="PF19545">
    <property type="entry name" value="DUF6069"/>
    <property type="match status" value="1"/>
</dbReference>
<keyword evidence="1" id="KW-0812">Transmembrane</keyword>
<organism evidence="2 3">
    <name type="scientific">Paractinoplanes bogorensis</name>
    <dbReference type="NCBI Taxonomy" id="1610840"/>
    <lineage>
        <taxon>Bacteria</taxon>
        <taxon>Bacillati</taxon>
        <taxon>Actinomycetota</taxon>
        <taxon>Actinomycetes</taxon>
        <taxon>Micromonosporales</taxon>
        <taxon>Micromonosporaceae</taxon>
        <taxon>Paractinoplanes</taxon>
    </lineage>
</organism>
<dbReference type="InterPro" id="IPR045713">
    <property type="entry name" value="DUF6069"/>
</dbReference>
<comment type="caution">
    <text evidence="2">The sequence shown here is derived from an EMBL/GenBank/DDBJ whole genome shotgun (WGS) entry which is preliminary data.</text>
</comment>
<evidence type="ECO:0000313" key="3">
    <source>
        <dbReference type="Proteomes" id="UP001519654"/>
    </source>
</evidence>
<reference evidence="2 3" key="1">
    <citation type="submission" date="2021-06" db="EMBL/GenBank/DDBJ databases">
        <title>Actinoplanes lichenicola sp. nov., and Actinoplanes ovalisporus sp. nov., isolated from lichen in Thailand.</title>
        <authorList>
            <person name="Saeng-In P."/>
            <person name="Kanchanasin P."/>
            <person name="Yuki M."/>
            <person name="Kudo T."/>
            <person name="Ohkuma M."/>
            <person name="Phongsopitanun W."/>
            <person name="Tanasupawat S."/>
        </authorList>
    </citation>
    <scope>NUCLEOTIDE SEQUENCE [LARGE SCALE GENOMIC DNA]</scope>
    <source>
        <strain evidence="2 3">NBRC 110975</strain>
    </source>
</reference>
<keyword evidence="1" id="KW-0472">Membrane</keyword>
<evidence type="ECO:0000256" key="1">
    <source>
        <dbReference type="SAM" id="Phobius"/>
    </source>
</evidence>
<accession>A0ABS5YK94</accession>